<proteinExistence type="predicted"/>
<gene>
    <name evidence="1" type="ORF">ACFO8Q_23870</name>
</gene>
<sequence>MEDQQSMTMLRDLVNKYRLIGIAAWRNGMETADIWPVFNVYR</sequence>
<keyword evidence="2" id="KW-1185">Reference proteome</keyword>
<evidence type="ECO:0000313" key="1">
    <source>
        <dbReference type="EMBL" id="MFC4770320.1"/>
    </source>
</evidence>
<organism evidence="1 2">
    <name type="scientific">Effusibacillus consociatus</name>
    <dbReference type="NCBI Taxonomy" id="1117041"/>
    <lineage>
        <taxon>Bacteria</taxon>
        <taxon>Bacillati</taxon>
        <taxon>Bacillota</taxon>
        <taxon>Bacilli</taxon>
        <taxon>Bacillales</taxon>
        <taxon>Alicyclobacillaceae</taxon>
        <taxon>Effusibacillus</taxon>
    </lineage>
</organism>
<reference evidence="2" key="1">
    <citation type="journal article" date="2019" name="Int. J. Syst. Evol. Microbiol.">
        <title>The Global Catalogue of Microorganisms (GCM) 10K type strain sequencing project: providing services to taxonomists for standard genome sequencing and annotation.</title>
        <authorList>
            <consortium name="The Broad Institute Genomics Platform"/>
            <consortium name="The Broad Institute Genome Sequencing Center for Infectious Disease"/>
            <person name="Wu L."/>
            <person name="Ma J."/>
        </authorList>
    </citation>
    <scope>NUCLEOTIDE SEQUENCE [LARGE SCALE GENOMIC DNA]</scope>
    <source>
        <strain evidence="2">WYCCWR 12678</strain>
    </source>
</reference>
<name>A0ABV9Q803_9BACL</name>
<dbReference type="EMBL" id="JBHSHC010000158">
    <property type="protein sequence ID" value="MFC4770320.1"/>
    <property type="molecule type" value="Genomic_DNA"/>
</dbReference>
<dbReference type="Proteomes" id="UP001596002">
    <property type="component" value="Unassembled WGS sequence"/>
</dbReference>
<comment type="caution">
    <text evidence="1">The sequence shown here is derived from an EMBL/GenBank/DDBJ whole genome shotgun (WGS) entry which is preliminary data.</text>
</comment>
<protein>
    <submittedName>
        <fullName evidence="1">Uncharacterized protein</fullName>
    </submittedName>
</protein>
<evidence type="ECO:0000313" key="2">
    <source>
        <dbReference type="Proteomes" id="UP001596002"/>
    </source>
</evidence>
<accession>A0ABV9Q803</accession>